<feature type="region of interest" description="Disordered" evidence="1">
    <location>
        <begin position="30"/>
        <end position="70"/>
    </location>
</feature>
<reference evidence="2" key="1">
    <citation type="submission" date="2014-05" db="EMBL/GenBank/DDBJ databases">
        <title>The genome and life-stage specific transcriptomes of Globodera pallida elucidate key aspects of plant parasitism by a cyst nematode.</title>
        <authorList>
            <person name="Cotton J.A."/>
            <person name="Lilley C.J."/>
            <person name="Jones L.M."/>
            <person name="Kikuchi T."/>
            <person name="Reid A.J."/>
            <person name="Thorpe P."/>
            <person name="Tsai I.J."/>
            <person name="Beasley H."/>
            <person name="Blok V."/>
            <person name="Cock P.J.A."/>
            <person name="Van den Akker S.E."/>
            <person name="Holroyd N."/>
            <person name="Hunt M."/>
            <person name="Mantelin S."/>
            <person name="Naghra H."/>
            <person name="Pain A."/>
            <person name="Palomares-Rius J.E."/>
            <person name="Zarowiecki M."/>
            <person name="Berriman M."/>
            <person name="Jones J.T."/>
            <person name="Urwin P.E."/>
        </authorList>
    </citation>
    <scope>NUCLEOTIDE SEQUENCE [LARGE SCALE GENOMIC DNA]</scope>
    <source>
        <strain evidence="2">Lindley</strain>
    </source>
</reference>
<dbReference type="WBParaSite" id="GPLIN_001138400">
    <property type="protein sequence ID" value="GPLIN_001138400"/>
    <property type="gene ID" value="GPLIN_001138400"/>
</dbReference>
<evidence type="ECO:0000313" key="2">
    <source>
        <dbReference type="Proteomes" id="UP000050741"/>
    </source>
</evidence>
<reference evidence="3" key="2">
    <citation type="submission" date="2016-06" db="UniProtKB">
        <authorList>
            <consortium name="WormBaseParasite"/>
        </authorList>
    </citation>
    <scope>IDENTIFICATION</scope>
</reference>
<dbReference type="AlphaFoldDB" id="A0A183CES9"/>
<protein>
    <submittedName>
        <fullName evidence="3">BZIP domain-containing protein</fullName>
    </submittedName>
</protein>
<evidence type="ECO:0000256" key="1">
    <source>
        <dbReference type="SAM" id="MobiDB-lite"/>
    </source>
</evidence>
<organism evidence="2 3">
    <name type="scientific">Globodera pallida</name>
    <name type="common">Potato cyst nematode worm</name>
    <name type="synonym">Heterodera pallida</name>
    <dbReference type="NCBI Taxonomy" id="36090"/>
    <lineage>
        <taxon>Eukaryota</taxon>
        <taxon>Metazoa</taxon>
        <taxon>Ecdysozoa</taxon>
        <taxon>Nematoda</taxon>
        <taxon>Chromadorea</taxon>
        <taxon>Rhabditida</taxon>
        <taxon>Tylenchina</taxon>
        <taxon>Tylenchomorpha</taxon>
        <taxon>Tylenchoidea</taxon>
        <taxon>Heteroderidae</taxon>
        <taxon>Heteroderinae</taxon>
        <taxon>Globodera</taxon>
    </lineage>
</organism>
<accession>A0A183CES9</accession>
<feature type="region of interest" description="Disordered" evidence="1">
    <location>
        <begin position="127"/>
        <end position="216"/>
    </location>
</feature>
<evidence type="ECO:0000313" key="3">
    <source>
        <dbReference type="WBParaSite" id="GPLIN_001138400"/>
    </source>
</evidence>
<dbReference type="Proteomes" id="UP000050741">
    <property type="component" value="Unassembled WGS sequence"/>
</dbReference>
<feature type="compositionally biased region" description="Pro residues" evidence="1">
    <location>
        <begin position="184"/>
        <end position="201"/>
    </location>
</feature>
<feature type="compositionally biased region" description="Low complexity" evidence="1">
    <location>
        <begin position="146"/>
        <end position="159"/>
    </location>
</feature>
<proteinExistence type="predicted"/>
<name>A0A183CES9_GLOPA</name>
<sequence>MHPNAQESKRLTTKIFPGEQREVYLPIECLPTAPDASGARRTWSARRPPERKKAEKQRRRERKAREEAERNRAITRLREDYRNAVNAVRSGQYRMNWTPNSTIIRIAGMAQPGEQAAPPFVTSTHYESTRALPPPLDPRLQRELQPTPATLRPPATRATHSMRPPTPAPAALRPPSLFSGGLLPLPPPPVPPTRQPPPPPTTTTTTTAVKRRKQLG</sequence>
<keyword evidence="2" id="KW-1185">Reference proteome</keyword>